<keyword evidence="2" id="KW-0863">Zinc-finger</keyword>
<dbReference type="GO" id="GO:0044027">
    <property type="term" value="P:negative regulation of gene expression via chromosomal CpG island methylation"/>
    <property type="evidence" value="ECO:0007669"/>
    <property type="project" value="TreeGrafter"/>
</dbReference>
<reference evidence="6" key="1">
    <citation type="submission" date="2023-07" db="EMBL/GenBank/DDBJ databases">
        <title>draft genome sequence of fig (Ficus carica).</title>
        <authorList>
            <person name="Takahashi T."/>
            <person name="Nishimura K."/>
        </authorList>
    </citation>
    <scope>NUCLEOTIDE SEQUENCE</scope>
</reference>
<feature type="region of interest" description="Disordered" evidence="4">
    <location>
        <begin position="83"/>
        <end position="246"/>
    </location>
</feature>
<evidence type="ECO:0000256" key="4">
    <source>
        <dbReference type="SAM" id="MobiDB-lite"/>
    </source>
</evidence>
<keyword evidence="3" id="KW-0862">Zinc</keyword>
<accession>A0AA88ANG9</accession>
<dbReference type="GO" id="GO:0008270">
    <property type="term" value="F:zinc ion binding"/>
    <property type="evidence" value="ECO:0007669"/>
    <property type="project" value="UniProtKB-KW"/>
</dbReference>
<sequence>MCRKLMTLPITTPCAHNFCKACLEGAFAGKTLVRERNCQGRRTLRAQKNVMKCPHSSCTNDIAEFLQNPQVNRELMSVIESLKQKDAESEEDSETSSNDGDDMQEEPDVSDEEENSAEDGVQEEAEENSNAEADTNGNSKEEKANSGSPKPYVKTSTELHDGAKEKKTGNPVKPRHGRPKSTDKALLEQHCANDENPNNAVKPQENAKVSKVERTRKQKNSEGGGKLPSVNVGATTRSKRAKLAVA</sequence>
<dbReference type="Gene3D" id="3.30.40.10">
    <property type="entry name" value="Zinc/RING finger domain, C3HC4 (zinc finger)"/>
    <property type="match status" value="1"/>
</dbReference>
<dbReference type="PANTHER" id="PTHR14140:SF27">
    <property type="entry name" value="OS04G0289800 PROTEIN"/>
    <property type="match status" value="1"/>
</dbReference>
<keyword evidence="1" id="KW-0479">Metal-binding</keyword>
<dbReference type="SUPFAM" id="SSF57850">
    <property type="entry name" value="RING/U-box"/>
    <property type="match status" value="1"/>
</dbReference>
<feature type="domain" description="Zinc finger RING-type eukaryotic" evidence="5">
    <location>
        <begin position="2"/>
        <end position="34"/>
    </location>
</feature>
<dbReference type="Pfam" id="PF13445">
    <property type="entry name" value="zf-RING_UBOX"/>
    <property type="match status" value="1"/>
</dbReference>
<evidence type="ECO:0000259" key="5">
    <source>
        <dbReference type="Pfam" id="PF13445"/>
    </source>
</evidence>
<feature type="compositionally biased region" description="Basic and acidic residues" evidence="4">
    <location>
        <begin position="180"/>
        <end position="193"/>
    </location>
</feature>
<organism evidence="6 7">
    <name type="scientific">Ficus carica</name>
    <name type="common">Common fig</name>
    <dbReference type="NCBI Taxonomy" id="3494"/>
    <lineage>
        <taxon>Eukaryota</taxon>
        <taxon>Viridiplantae</taxon>
        <taxon>Streptophyta</taxon>
        <taxon>Embryophyta</taxon>
        <taxon>Tracheophyta</taxon>
        <taxon>Spermatophyta</taxon>
        <taxon>Magnoliopsida</taxon>
        <taxon>eudicotyledons</taxon>
        <taxon>Gunneridae</taxon>
        <taxon>Pentapetalae</taxon>
        <taxon>rosids</taxon>
        <taxon>fabids</taxon>
        <taxon>Rosales</taxon>
        <taxon>Moraceae</taxon>
        <taxon>Ficeae</taxon>
        <taxon>Ficus</taxon>
    </lineage>
</organism>
<dbReference type="AlphaFoldDB" id="A0AA88ANG9"/>
<evidence type="ECO:0000313" key="7">
    <source>
        <dbReference type="Proteomes" id="UP001187192"/>
    </source>
</evidence>
<dbReference type="InterPro" id="IPR017907">
    <property type="entry name" value="Znf_RING_CS"/>
</dbReference>
<dbReference type="GO" id="GO:0061630">
    <property type="term" value="F:ubiquitin protein ligase activity"/>
    <property type="evidence" value="ECO:0007669"/>
    <property type="project" value="TreeGrafter"/>
</dbReference>
<dbReference type="InterPro" id="IPR045134">
    <property type="entry name" value="UHRF1/2-like"/>
</dbReference>
<dbReference type="InterPro" id="IPR013083">
    <property type="entry name" value="Znf_RING/FYVE/PHD"/>
</dbReference>
<dbReference type="EMBL" id="BTGU01000030">
    <property type="protein sequence ID" value="GMN49378.1"/>
    <property type="molecule type" value="Genomic_DNA"/>
</dbReference>
<protein>
    <recommendedName>
        <fullName evidence="5">Zinc finger RING-type eukaryotic domain-containing protein</fullName>
    </recommendedName>
</protein>
<feature type="compositionally biased region" description="Basic residues" evidence="4">
    <location>
        <begin position="237"/>
        <end position="246"/>
    </location>
</feature>
<evidence type="ECO:0000256" key="2">
    <source>
        <dbReference type="ARBA" id="ARBA00022771"/>
    </source>
</evidence>
<dbReference type="PROSITE" id="PS00518">
    <property type="entry name" value="ZF_RING_1"/>
    <property type="match status" value="1"/>
</dbReference>
<dbReference type="PANTHER" id="PTHR14140">
    <property type="entry name" value="E3 UBIQUITIN-PROTEIN LIGASE UHRF-RELATED"/>
    <property type="match status" value="1"/>
</dbReference>
<dbReference type="GO" id="GO:0016567">
    <property type="term" value="P:protein ubiquitination"/>
    <property type="evidence" value="ECO:0007669"/>
    <property type="project" value="TreeGrafter"/>
</dbReference>
<dbReference type="Proteomes" id="UP001187192">
    <property type="component" value="Unassembled WGS sequence"/>
</dbReference>
<evidence type="ECO:0000256" key="3">
    <source>
        <dbReference type="ARBA" id="ARBA00022833"/>
    </source>
</evidence>
<gene>
    <name evidence="6" type="ORF">TIFTF001_018572</name>
</gene>
<keyword evidence="7" id="KW-1185">Reference proteome</keyword>
<evidence type="ECO:0000313" key="6">
    <source>
        <dbReference type="EMBL" id="GMN49378.1"/>
    </source>
</evidence>
<feature type="compositionally biased region" description="Acidic residues" evidence="4">
    <location>
        <begin position="88"/>
        <end position="129"/>
    </location>
</feature>
<proteinExistence type="predicted"/>
<name>A0AA88ANG9_FICCA</name>
<feature type="compositionally biased region" description="Basic and acidic residues" evidence="4">
    <location>
        <begin position="157"/>
        <end position="168"/>
    </location>
</feature>
<dbReference type="InterPro" id="IPR027370">
    <property type="entry name" value="Znf-RING_euk"/>
</dbReference>
<evidence type="ECO:0000256" key="1">
    <source>
        <dbReference type="ARBA" id="ARBA00022723"/>
    </source>
</evidence>
<comment type="caution">
    <text evidence="6">The sequence shown here is derived from an EMBL/GenBank/DDBJ whole genome shotgun (WGS) entry which is preliminary data.</text>
</comment>